<dbReference type="Proteomes" id="UP000578569">
    <property type="component" value="Unassembled WGS sequence"/>
</dbReference>
<dbReference type="SUPFAM" id="SSF48179">
    <property type="entry name" value="6-phosphogluconate dehydrogenase C-terminal domain-like"/>
    <property type="match status" value="1"/>
</dbReference>
<comment type="caution">
    <text evidence="7">The sequence shown here is derived from an EMBL/GenBank/DDBJ whole genome shotgun (WGS) entry which is preliminary data.</text>
</comment>
<dbReference type="GO" id="GO:0055129">
    <property type="term" value="P:L-proline biosynthetic process"/>
    <property type="evidence" value="ECO:0007669"/>
    <property type="project" value="UniProtKB-UniRule"/>
</dbReference>
<comment type="catalytic activity">
    <reaction evidence="4">
        <text>L-proline + NADP(+) = (S)-1-pyrroline-5-carboxylate + NADPH + 2 H(+)</text>
        <dbReference type="Rhea" id="RHEA:14109"/>
        <dbReference type="ChEBI" id="CHEBI:15378"/>
        <dbReference type="ChEBI" id="CHEBI:17388"/>
        <dbReference type="ChEBI" id="CHEBI:57783"/>
        <dbReference type="ChEBI" id="CHEBI:58349"/>
        <dbReference type="ChEBI" id="CHEBI:60039"/>
        <dbReference type="EC" id="1.5.1.2"/>
    </reaction>
</comment>
<dbReference type="Gene3D" id="1.10.3730.10">
    <property type="entry name" value="ProC C-terminal domain-like"/>
    <property type="match status" value="1"/>
</dbReference>
<feature type="domain" description="Pyrroline-5-carboxylate reductase dimerisation" evidence="6">
    <location>
        <begin position="153"/>
        <end position="258"/>
    </location>
</feature>
<evidence type="ECO:0000256" key="2">
    <source>
        <dbReference type="ARBA" id="ARBA00022857"/>
    </source>
</evidence>
<evidence type="ECO:0000256" key="4">
    <source>
        <dbReference type="HAMAP-Rule" id="MF_01925"/>
    </source>
</evidence>
<name>A0A839YWL9_9SPHN</name>
<dbReference type="EC" id="1.5.1.2" evidence="4"/>
<dbReference type="FunFam" id="1.10.3730.10:FF:000001">
    <property type="entry name" value="Pyrroline-5-carboxylate reductase"/>
    <property type="match status" value="1"/>
</dbReference>
<keyword evidence="3 4" id="KW-0560">Oxidoreductase</keyword>
<dbReference type="EMBL" id="JACICF010000001">
    <property type="protein sequence ID" value="MBB3763589.1"/>
    <property type="molecule type" value="Genomic_DNA"/>
</dbReference>
<keyword evidence="8" id="KW-1185">Reference proteome</keyword>
<keyword evidence="2 4" id="KW-0521">NADP</keyword>
<evidence type="ECO:0000313" key="8">
    <source>
        <dbReference type="Proteomes" id="UP000578569"/>
    </source>
</evidence>
<comment type="function">
    <text evidence="4">Catalyzes the reduction of 1-pyrroline-5-carboxylate (PCA) to L-proline.</text>
</comment>
<dbReference type="PANTHER" id="PTHR11645">
    <property type="entry name" value="PYRROLINE-5-CARBOXYLATE REDUCTASE"/>
    <property type="match status" value="1"/>
</dbReference>
<dbReference type="UniPathway" id="UPA00098">
    <property type="reaction ID" value="UER00361"/>
</dbReference>
<protein>
    <recommendedName>
        <fullName evidence="4">Pyrroline-5-carboxylate reductase</fullName>
        <shortName evidence="4">P5C reductase</shortName>
        <shortName evidence="4">P5CR</shortName>
        <ecNumber evidence="4">1.5.1.2</ecNumber>
    </recommendedName>
    <alternativeName>
        <fullName evidence="4">PCA reductase</fullName>
    </alternativeName>
</protein>
<feature type="binding site" evidence="5">
    <location>
        <begin position="61"/>
        <end position="64"/>
    </location>
    <ligand>
        <name>NADP(+)</name>
        <dbReference type="ChEBI" id="CHEBI:58349"/>
    </ligand>
</feature>
<dbReference type="PIRSF" id="PIRSF000193">
    <property type="entry name" value="Pyrrol-5-carb_rd"/>
    <property type="match status" value="1"/>
</dbReference>
<evidence type="ECO:0000256" key="3">
    <source>
        <dbReference type="ARBA" id="ARBA00023002"/>
    </source>
</evidence>
<dbReference type="GO" id="GO:0005737">
    <property type="term" value="C:cytoplasm"/>
    <property type="evidence" value="ECO:0007669"/>
    <property type="project" value="UniProtKB-SubCell"/>
</dbReference>
<proteinExistence type="inferred from homology"/>
<comment type="pathway">
    <text evidence="4">Amino-acid biosynthesis; L-proline biosynthesis; L-proline from L-glutamate 5-semialdehyde: step 1/1.</text>
</comment>
<keyword evidence="4" id="KW-0641">Proline biosynthesis</keyword>
<evidence type="ECO:0000259" key="6">
    <source>
        <dbReference type="Pfam" id="PF14748"/>
    </source>
</evidence>
<dbReference type="RefSeq" id="WP_183932919.1">
    <property type="nucleotide sequence ID" value="NZ_JACICF010000001.1"/>
</dbReference>
<keyword evidence="4" id="KW-0028">Amino-acid biosynthesis</keyword>
<dbReference type="Pfam" id="PF14748">
    <property type="entry name" value="P5CR_dimer"/>
    <property type="match status" value="1"/>
</dbReference>
<dbReference type="HAMAP" id="MF_01925">
    <property type="entry name" value="P5C_reductase"/>
    <property type="match status" value="1"/>
</dbReference>
<dbReference type="InterPro" id="IPR000304">
    <property type="entry name" value="Pyrroline-COOH_reductase"/>
</dbReference>
<dbReference type="SUPFAM" id="SSF51735">
    <property type="entry name" value="NAD(P)-binding Rossmann-fold domains"/>
    <property type="match status" value="1"/>
</dbReference>
<gene>
    <name evidence="4" type="primary">proC</name>
    <name evidence="7" type="ORF">FHS50_000612</name>
</gene>
<comment type="similarity">
    <text evidence="1 4">Belongs to the pyrroline-5-carboxylate reductase family.</text>
</comment>
<dbReference type="GO" id="GO:0004735">
    <property type="term" value="F:pyrroline-5-carboxylate reductase activity"/>
    <property type="evidence" value="ECO:0007669"/>
    <property type="project" value="UniProtKB-UniRule"/>
</dbReference>
<comment type="catalytic activity">
    <reaction evidence="4">
        <text>L-proline + NAD(+) = (S)-1-pyrroline-5-carboxylate + NADH + 2 H(+)</text>
        <dbReference type="Rhea" id="RHEA:14105"/>
        <dbReference type="ChEBI" id="CHEBI:15378"/>
        <dbReference type="ChEBI" id="CHEBI:17388"/>
        <dbReference type="ChEBI" id="CHEBI:57540"/>
        <dbReference type="ChEBI" id="CHEBI:57945"/>
        <dbReference type="ChEBI" id="CHEBI:60039"/>
        <dbReference type="EC" id="1.5.1.2"/>
    </reaction>
</comment>
<evidence type="ECO:0000313" key="7">
    <source>
        <dbReference type="EMBL" id="MBB3763589.1"/>
    </source>
</evidence>
<dbReference type="PANTHER" id="PTHR11645:SF0">
    <property type="entry name" value="PYRROLINE-5-CARBOXYLATE REDUCTASE 3"/>
    <property type="match status" value="1"/>
</dbReference>
<organism evidence="7 8">
    <name type="scientific">Sphingomicrobium lutaoense</name>
    <dbReference type="NCBI Taxonomy" id="515949"/>
    <lineage>
        <taxon>Bacteria</taxon>
        <taxon>Pseudomonadati</taxon>
        <taxon>Pseudomonadota</taxon>
        <taxon>Alphaproteobacteria</taxon>
        <taxon>Sphingomonadales</taxon>
        <taxon>Sphingomonadaceae</taxon>
        <taxon>Sphingomicrobium</taxon>
    </lineage>
</organism>
<comment type="subcellular location">
    <subcellularLocation>
        <location evidence="4">Cytoplasm</location>
    </subcellularLocation>
</comment>
<reference evidence="7 8" key="1">
    <citation type="submission" date="2020-08" db="EMBL/GenBank/DDBJ databases">
        <title>Genomic Encyclopedia of Type Strains, Phase IV (KMG-IV): sequencing the most valuable type-strain genomes for metagenomic binning, comparative biology and taxonomic classification.</title>
        <authorList>
            <person name="Goeker M."/>
        </authorList>
    </citation>
    <scope>NUCLEOTIDE SEQUENCE [LARGE SCALE GENOMIC DNA]</scope>
    <source>
        <strain evidence="7 8">DSM 24194</strain>
    </source>
</reference>
<evidence type="ECO:0000256" key="1">
    <source>
        <dbReference type="ARBA" id="ARBA00005525"/>
    </source>
</evidence>
<dbReference type="InterPro" id="IPR036291">
    <property type="entry name" value="NAD(P)-bd_dom_sf"/>
</dbReference>
<dbReference type="AlphaFoldDB" id="A0A839YWL9"/>
<dbReference type="InterPro" id="IPR029036">
    <property type="entry name" value="P5CR_dimer"/>
</dbReference>
<accession>A0A839YWL9</accession>
<sequence>MKILMAGCGKMGGAMLRRWTGGDLPPITVVDPAAIETPQRVRHLRSLDALEGEKFGLLIVAIKPQMMEEVLPTYADHIAHDGFALSMAAGVSAERISSLLGGVPTARVMPNLPAAMGRGMSALYAQPEVSATQRLLVGKLVGATGETAWIEDEERIDLFTALAGSGPGYVFEIMRAMQDIAEARGFAPEEARRIAVETVSGTGEMARREDKSLEELRNDVTSPGGTTDAGLSVLREGGAIEDLLGRTVDAAHARAVELR</sequence>
<evidence type="ECO:0000256" key="5">
    <source>
        <dbReference type="PIRSR" id="PIRSR000193-1"/>
    </source>
</evidence>
<keyword evidence="4" id="KW-0963">Cytoplasm</keyword>
<dbReference type="Gene3D" id="3.40.50.720">
    <property type="entry name" value="NAD(P)-binding Rossmann-like Domain"/>
    <property type="match status" value="1"/>
</dbReference>
<dbReference type="InterPro" id="IPR008927">
    <property type="entry name" value="6-PGluconate_DH-like_C_sf"/>
</dbReference>